<dbReference type="EMBL" id="VFPJ01000001">
    <property type="protein sequence ID" value="TQM39382.1"/>
    <property type="molecule type" value="Genomic_DNA"/>
</dbReference>
<protein>
    <submittedName>
        <fullName evidence="2">Lipocalin-like protein</fullName>
    </submittedName>
</protein>
<reference evidence="2 3" key="1">
    <citation type="submission" date="2019-06" db="EMBL/GenBank/DDBJ databases">
        <title>Genomic Encyclopedia of Archaeal and Bacterial Type Strains, Phase II (KMG-II): from individual species to whole genera.</title>
        <authorList>
            <person name="Goeker M."/>
        </authorList>
    </citation>
    <scope>NUCLEOTIDE SEQUENCE [LARGE SCALE GENOMIC DNA]</scope>
    <source>
        <strain evidence="2 3">DSM 24789</strain>
    </source>
</reference>
<feature type="domain" description="Lipocalin-like" evidence="1">
    <location>
        <begin position="33"/>
        <end position="100"/>
    </location>
</feature>
<name>A0A543FZX6_9FLAO</name>
<dbReference type="InterPro" id="IPR024311">
    <property type="entry name" value="Lipocalin-like"/>
</dbReference>
<dbReference type="PROSITE" id="PS51257">
    <property type="entry name" value="PROKAR_LIPOPROTEIN"/>
    <property type="match status" value="1"/>
</dbReference>
<dbReference type="RefSeq" id="WP_373863148.1">
    <property type="nucleotide sequence ID" value="NZ_VFPJ01000001.1"/>
</dbReference>
<evidence type="ECO:0000313" key="2">
    <source>
        <dbReference type="EMBL" id="TQM39382.1"/>
    </source>
</evidence>
<comment type="caution">
    <text evidence="2">The sequence shown here is derived from an EMBL/GenBank/DDBJ whole genome shotgun (WGS) entry which is preliminary data.</text>
</comment>
<proteinExistence type="predicted"/>
<gene>
    <name evidence="2" type="ORF">BC670_0170</name>
</gene>
<accession>A0A543FZX6</accession>
<evidence type="ECO:0000259" key="1">
    <source>
        <dbReference type="Pfam" id="PF13648"/>
    </source>
</evidence>
<dbReference type="Pfam" id="PF13648">
    <property type="entry name" value="Lipocalin_4"/>
    <property type="match status" value="1"/>
</dbReference>
<dbReference type="AlphaFoldDB" id="A0A543FZX6"/>
<sequence>MKNFLMGMVVLLSIMSCKTNPQTALDKKAQVTIKGNWQITKVSYVGQEYFKVNAFQIADSQCFVGSQWFFISNNNKGSLNLKDTKCANFSSDIVWSVNQEGMFGLKILNAGLKAQKVKEGYFLKLANQTETSFQLIDRMDVGGKLSDIVYQFEKI</sequence>
<evidence type="ECO:0000313" key="3">
    <source>
        <dbReference type="Proteomes" id="UP000320773"/>
    </source>
</evidence>
<organism evidence="2 3">
    <name type="scientific">Flavobacterium branchiophilum</name>
    <dbReference type="NCBI Taxonomy" id="55197"/>
    <lineage>
        <taxon>Bacteria</taxon>
        <taxon>Pseudomonadati</taxon>
        <taxon>Bacteroidota</taxon>
        <taxon>Flavobacteriia</taxon>
        <taxon>Flavobacteriales</taxon>
        <taxon>Flavobacteriaceae</taxon>
        <taxon>Flavobacterium</taxon>
    </lineage>
</organism>
<dbReference type="Proteomes" id="UP000320773">
    <property type="component" value="Unassembled WGS sequence"/>
</dbReference>